<evidence type="ECO:0000313" key="3">
    <source>
        <dbReference type="Proteomes" id="UP000284706"/>
    </source>
</evidence>
<feature type="compositionally biased region" description="Gly residues" evidence="1">
    <location>
        <begin position="1"/>
        <end position="10"/>
    </location>
</feature>
<dbReference type="EMBL" id="NHYE01005593">
    <property type="protein sequence ID" value="PPQ68560.1"/>
    <property type="molecule type" value="Genomic_DNA"/>
</dbReference>
<evidence type="ECO:0000313" key="2">
    <source>
        <dbReference type="EMBL" id="PPQ68560.1"/>
    </source>
</evidence>
<dbReference type="Proteomes" id="UP000284706">
    <property type="component" value="Unassembled WGS sequence"/>
</dbReference>
<reference evidence="2 3" key="1">
    <citation type="journal article" date="2018" name="Evol. Lett.">
        <title>Horizontal gene cluster transfer increased hallucinogenic mushroom diversity.</title>
        <authorList>
            <person name="Reynolds H.T."/>
            <person name="Vijayakumar V."/>
            <person name="Gluck-Thaler E."/>
            <person name="Korotkin H.B."/>
            <person name="Matheny P.B."/>
            <person name="Slot J.C."/>
        </authorList>
    </citation>
    <scope>NUCLEOTIDE SEQUENCE [LARGE SCALE GENOMIC DNA]</scope>
    <source>
        <strain evidence="2 3">SRW20</strain>
    </source>
</reference>
<name>A0A409VQK0_9AGAR</name>
<evidence type="ECO:0000256" key="1">
    <source>
        <dbReference type="SAM" id="MobiDB-lite"/>
    </source>
</evidence>
<protein>
    <submittedName>
        <fullName evidence="2">Uncharacterized protein</fullName>
    </submittedName>
</protein>
<organism evidence="2 3">
    <name type="scientific">Gymnopilus dilepis</name>
    <dbReference type="NCBI Taxonomy" id="231916"/>
    <lineage>
        <taxon>Eukaryota</taxon>
        <taxon>Fungi</taxon>
        <taxon>Dikarya</taxon>
        <taxon>Basidiomycota</taxon>
        <taxon>Agaricomycotina</taxon>
        <taxon>Agaricomycetes</taxon>
        <taxon>Agaricomycetidae</taxon>
        <taxon>Agaricales</taxon>
        <taxon>Agaricineae</taxon>
        <taxon>Hymenogastraceae</taxon>
        <taxon>Gymnopilus</taxon>
    </lineage>
</organism>
<proteinExistence type="predicted"/>
<sequence length="142" mass="15377">MHIGSSGGAPGQTSSPAFPPTFEDAAVPSPMPSSPPLFLLPSRPLHLPLMRHSNKHNNSTRQQCISSKCKRSKPYVGVIVGETAPLVSVEVILRIVAISCRWITAAGEARFMLQALNLTHGKIHAFLCLKSSIIATIYFKFV</sequence>
<accession>A0A409VQK0</accession>
<keyword evidence="3" id="KW-1185">Reference proteome</keyword>
<comment type="caution">
    <text evidence="2">The sequence shown here is derived from an EMBL/GenBank/DDBJ whole genome shotgun (WGS) entry which is preliminary data.</text>
</comment>
<dbReference type="InParanoid" id="A0A409VQK0"/>
<gene>
    <name evidence="2" type="ORF">CVT26_003370</name>
</gene>
<feature type="region of interest" description="Disordered" evidence="1">
    <location>
        <begin position="1"/>
        <end position="30"/>
    </location>
</feature>
<dbReference type="AlphaFoldDB" id="A0A409VQK0"/>